<evidence type="ECO:0000313" key="2">
    <source>
        <dbReference type="Proteomes" id="UP000001933"/>
    </source>
</evidence>
<dbReference type="KEGG" id="sat:SYN_00937"/>
<dbReference type="AlphaFoldDB" id="Q2LSP3"/>
<dbReference type="InParanoid" id="Q2LSP3"/>
<dbReference type="Proteomes" id="UP000001933">
    <property type="component" value="Chromosome"/>
</dbReference>
<reference evidence="1 2" key="1">
    <citation type="journal article" date="2007" name="Proc. Natl. Acad. Sci. U.S.A.">
        <title>The genome of Syntrophus aciditrophicus: life at the thermodynamic limit of microbial growth.</title>
        <authorList>
            <person name="McInerney M.J."/>
            <person name="Rohlin L."/>
            <person name="Mouttaki H."/>
            <person name="Kim U."/>
            <person name="Krupp R.S."/>
            <person name="Rios-Hernandez L."/>
            <person name="Sieber J."/>
            <person name="Struchtemeyer C.G."/>
            <person name="Bhattacharyya A."/>
            <person name="Campbell J.W."/>
            <person name="Gunsalus R.P."/>
        </authorList>
    </citation>
    <scope>NUCLEOTIDE SEQUENCE [LARGE SCALE GENOMIC DNA]</scope>
    <source>
        <strain evidence="1 2">SB</strain>
    </source>
</reference>
<organism evidence="1 2">
    <name type="scientific">Syntrophus aciditrophicus (strain SB)</name>
    <dbReference type="NCBI Taxonomy" id="56780"/>
    <lineage>
        <taxon>Bacteria</taxon>
        <taxon>Pseudomonadati</taxon>
        <taxon>Thermodesulfobacteriota</taxon>
        <taxon>Syntrophia</taxon>
        <taxon>Syntrophales</taxon>
        <taxon>Syntrophaceae</taxon>
        <taxon>Syntrophus</taxon>
    </lineage>
</organism>
<protein>
    <submittedName>
        <fullName evidence="1">Hypothetical cytosolic protein</fullName>
    </submittedName>
</protein>
<accession>Q2LSP3</accession>
<dbReference type="EMBL" id="CP000252">
    <property type="protein sequence ID" value="ABC77100.1"/>
    <property type="molecule type" value="Genomic_DNA"/>
</dbReference>
<dbReference type="STRING" id="56780.SYN_00937"/>
<name>Q2LSP3_SYNAS</name>
<dbReference type="HOGENOM" id="CLU_2588429_0_0_7"/>
<sequence>MGTICLDNIDKAAQFFTEKLAKTIKLNYGRYDSKKNRSIFYVLQTGKQATPAFQWRPASPFHRRGLNMGISVIIFSFNQR</sequence>
<gene>
    <name evidence="1" type="ORF">SYN_00937</name>
</gene>
<evidence type="ECO:0000313" key="1">
    <source>
        <dbReference type="EMBL" id="ABC77100.1"/>
    </source>
</evidence>
<keyword evidence="2" id="KW-1185">Reference proteome</keyword>
<dbReference type="RefSeq" id="WP_011417129.1">
    <property type="nucleotide sequence ID" value="NC_007759.1"/>
</dbReference>
<proteinExistence type="predicted"/>